<proteinExistence type="predicted"/>
<protein>
    <submittedName>
        <fullName evidence="2">Uncharacterized protein</fullName>
    </submittedName>
</protein>
<evidence type="ECO:0000313" key="3">
    <source>
        <dbReference type="Proteomes" id="UP001221898"/>
    </source>
</evidence>
<reference evidence="2" key="1">
    <citation type="journal article" date="2023" name="Science">
        <title>Genome structures resolve the early diversification of teleost fishes.</title>
        <authorList>
            <person name="Parey E."/>
            <person name="Louis A."/>
            <person name="Montfort J."/>
            <person name="Bouchez O."/>
            <person name="Roques C."/>
            <person name="Iampietro C."/>
            <person name="Lluch J."/>
            <person name="Castinel A."/>
            <person name="Donnadieu C."/>
            <person name="Desvignes T."/>
            <person name="Floi Bucao C."/>
            <person name="Jouanno E."/>
            <person name="Wen M."/>
            <person name="Mejri S."/>
            <person name="Dirks R."/>
            <person name="Jansen H."/>
            <person name="Henkel C."/>
            <person name="Chen W.J."/>
            <person name="Zahm M."/>
            <person name="Cabau C."/>
            <person name="Klopp C."/>
            <person name="Thompson A.W."/>
            <person name="Robinson-Rechavi M."/>
            <person name="Braasch I."/>
            <person name="Lecointre G."/>
            <person name="Bobe J."/>
            <person name="Postlethwait J.H."/>
            <person name="Berthelot C."/>
            <person name="Roest Crollius H."/>
            <person name="Guiguen Y."/>
        </authorList>
    </citation>
    <scope>NUCLEOTIDE SEQUENCE</scope>
    <source>
        <strain evidence="2">NC1722</strain>
    </source>
</reference>
<sequence length="203" mass="23375">MTRLQLLNAFLTERLMVAVQEILEVVGNTMSEYQEETARTKRENESLRWKLREVGFEAETTWPSAQPAALPVSGGKSLIEQQHCEQEWSSSLRQDTELTLTGEKREFTEEQRIRLREQQPGNGQMTESKILEVVGDTVAEYQEETARTKRENESLRWKLREVGFEAETTWQTGAHSAALPDSAGKSLIEQQHSLGMRMWRVSY</sequence>
<dbReference type="Proteomes" id="UP001221898">
    <property type="component" value="Unassembled WGS sequence"/>
</dbReference>
<comment type="caution">
    <text evidence="2">The sequence shown here is derived from an EMBL/GenBank/DDBJ whole genome shotgun (WGS) entry which is preliminary data.</text>
</comment>
<keyword evidence="3" id="KW-1185">Reference proteome</keyword>
<dbReference type="EMBL" id="JAINUG010000013">
    <property type="protein sequence ID" value="KAJ8414167.1"/>
    <property type="molecule type" value="Genomic_DNA"/>
</dbReference>
<gene>
    <name evidence="2" type="ORF">AAFF_G00050370</name>
</gene>
<evidence type="ECO:0000256" key="1">
    <source>
        <dbReference type="SAM" id="MobiDB-lite"/>
    </source>
</evidence>
<accession>A0AAD7T4C6</accession>
<feature type="compositionally biased region" description="Basic and acidic residues" evidence="1">
    <location>
        <begin position="102"/>
        <end position="117"/>
    </location>
</feature>
<organism evidence="2 3">
    <name type="scientific">Aldrovandia affinis</name>
    <dbReference type="NCBI Taxonomy" id="143900"/>
    <lineage>
        <taxon>Eukaryota</taxon>
        <taxon>Metazoa</taxon>
        <taxon>Chordata</taxon>
        <taxon>Craniata</taxon>
        <taxon>Vertebrata</taxon>
        <taxon>Euteleostomi</taxon>
        <taxon>Actinopterygii</taxon>
        <taxon>Neopterygii</taxon>
        <taxon>Teleostei</taxon>
        <taxon>Notacanthiformes</taxon>
        <taxon>Halosauridae</taxon>
        <taxon>Aldrovandia</taxon>
    </lineage>
</organism>
<dbReference type="AlphaFoldDB" id="A0AAD7T4C6"/>
<name>A0AAD7T4C6_9TELE</name>
<feature type="compositionally biased region" description="Polar residues" evidence="1">
    <location>
        <begin position="90"/>
        <end position="99"/>
    </location>
</feature>
<evidence type="ECO:0000313" key="2">
    <source>
        <dbReference type="EMBL" id="KAJ8414167.1"/>
    </source>
</evidence>
<feature type="region of interest" description="Disordered" evidence="1">
    <location>
        <begin position="90"/>
        <end position="123"/>
    </location>
</feature>